<dbReference type="Gene3D" id="2.40.70.10">
    <property type="entry name" value="Acid Proteases"/>
    <property type="match status" value="2"/>
</dbReference>
<dbReference type="PANTHER" id="PTHR47966">
    <property type="entry name" value="BETA-SITE APP-CLEAVING ENZYME, ISOFORM A-RELATED"/>
    <property type="match status" value="1"/>
</dbReference>
<dbReference type="GO" id="GO:0004190">
    <property type="term" value="F:aspartic-type endopeptidase activity"/>
    <property type="evidence" value="ECO:0007669"/>
    <property type="project" value="UniProtKB-KW"/>
</dbReference>
<reference evidence="12" key="1">
    <citation type="submission" date="2021-02" db="EMBL/GenBank/DDBJ databases">
        <authorList>
            <person name="Syme A R."/>
            <person name="Syme A R."/>
            <person name="Moolhuijzen P."/>
        </authorList>
    </citation>
    <scope>NUCLEOTIDE SEQUENCE</scope>
    <source>
        <strain evidence="12">W1-1</strain>
    </source>
</reference>
<dbReference type="GO" id="GO:0006508">
    <property type="term" value="P:proteolysis"/>
    <property type="evidence" value="ECO:0007669"/>
    <property type="project" value="UniProtKB-KW"/>
</dbReference>
<dbReference type="FunFam" id="2.40.70.10:FF:000026">
    <property type="entry name" value="Endothiapepsin"/>
    <property type="match status" value="1"/>
</dbReference>
<dbReference type="PROSITE" id="PS51767">
    <property type="entry name" value="PEPTIDASE_A1"/>
    <property type="match status" value="1"/>
</dbReference>
<dbReference type="CDD" id="cd06097">
    <property type="entry name" value="Aspergillopepsin_like"/>
    <property type="match status" value="1"/>
</dbReference>
<keyword evidence="7 11" id="KW-0378">Hydrolase</keyword>
<dbReference type="InterPro" id="IPR021109">
    <property type="entry name" value="Peptidase_aspartic_dom_sf"/>
</dbReference>
<dbReference type="InterPro" id="IPR033121">
    <property type="entry name" value="PEPTIDASE_A1"/>
</dbReference>
<sequence length="433" mass="45564">MPSFNFLLFVALLAAVVLAVPAPTLRRGLQKRSFEIPRQINRAHPTGPNGMVAMRQVFRKYNFKVKEDFMVKEGFIAFNKQTGNSSTATAAAAGGNKTSGSVAANPANNAALFLSPVDIGGQMLNLDFDSGSSDLWCFSTDLDPQLIGQHAAFDASKSTTFKKTAGAQWKISYGDGSGAAGTVGTDTVTIGGVKVEGQTVELANAVSQSFVQDTNTDGLVGLAFSKLNTVNDGTKKTPAKTFFDNVMPNLDMPVFTADLNPDGSGTYAFGKIDSTKFVGDMAWVPVKAETGFWQFGSTKFAVGDQLFENPQGSDAIADTGTSLLLVDQQVAEAYYSQVKGAQLNAQVGGFIYPCNSKLPDMSVAIGDSYMAKIPGSQITFATVDAANTTCFGGVQGNQGGGLQIYGDVMFRSQLVAFNGGNQSLGLGQKPAPK</sequence>
<evidence type="ECO:0000256" key="2">
    <source>
        <dbReference type="ARBA" id="ARBA00007447"/>
    </source>
</evidence>
<keyword evidence="9" id="KW-0325">Glycoprotein</keyword>
<accession>A0A6S6WA47</accession>
<gene>
    <name evidence="12" type="ORF">PTTW11_08685</name>
</gene>
<dbReference type="PROSITE" id="PS00141">
    <property type="entry name" value="ASP_PROTEASE"/>
    <property type="match status" value="1"/>
</dbReference>
<evidence type="ECO:0000256" key="5">
    <source>
        <dbReference type="ARBA" id="ARBA00022729"/>
    </source>
</evidence>
<keyword evidence="3" id="KW-0964">Secreted</keyword>
<evidence type="ECO:0000256" key="1">
    <source>
        <dbReference type="ARBA" id="ARBA00004613"/>
    </source>
</evidence>
<dbReference type="InterPro" id="IPR034163">
    <property type="entry name" value="Aspergillopepsin-like_cat_dom"/>
</dbReference>
<evidence type="ECO:0000256" key="8">
    <source>
        <dbReference type="ARBA" id="ARBA00023145"/>
    </source>
</evidence>
<evidence type="ECO:0000256" key="3">
    <source>
        <dbReference type="ARBA" id="ARBA00022525"/>
    </source>
</evidence>
<evidence type="ECO:0000256" key="4">
    <source>
        <dbReference type="ARBA" id="ARBA00022670"/>
    </source>
</evidence>
<keyword evidence="6 11" id="KW-0064">Aspartyl protease</keyword>
<comment type="subcellular location">
    <subcellularLocation>
        <location evidence="1">Secreted</location>
    </subcellularLocation>
</comment>
<evidence type="ECO:0000256" key="7">
    <source>
        <dbReference type="ARBA" id="ARBA00022801"/>
    </source>
</evidence>
<evidence type="ECO:0000256" key="10">
    <source>
        <dbReference type="ARBA" id="ARBA00055396"/>
    </source>
</evidence>
<keyword evidence="8" id="KW-0865">Zymogen</keyword>
<organism evidence="12 13">
    <name type="scientific">Pyrenophora teres f. teres</name>
    <dbReference type="NCBI Taxonomy" id="97479"/>
    <lineage>
        <taxon>Eukaryota</taxon>
        <taxon>Fungi</taxon>
        <taxon>Dikarya</taxon>
        <taxon>Ascomycota</taxon>
        <taxon>Pezizomycotina</taxon>
        <taxon>Dothideomycetes</taxon>
        <taxon>Pleosporomycetidae</taxon>
        <taxon>Pleosporales</taxon>
        <taxon>Pleosporineae</taxon>
        <taxon>Pleosporaceae</taxon>
        <taxon>Pyrenophora</taxon>
    </lineage>
</organism>
<dbReference type="PANTHER" id="PTHR47966:SF23">
    <property type="entry name" value="ASPARTIC ENDOPEPTIDASE, PUTATIVE (AFU_ORTHOLOGUE AFUA_2G15950)-RELATED"/>
    <property type="match status" value="1"/>
</dbReference>
<dbReference type="Pfam" id="PF00026">
    <property type="entry name" value="Asp"/>
    <property type="match status" value="1"/>
</dbReference>
<dbReference type="InterPro" id="IPR001969">
    <property type="entry name" value="Aspartic_peptidase_AS"/>
</dbReference>
<evidence type="ECO:0000256" key="11">
    <source>
        <dbReference type="RuleBase" id="RU000454"/>
    </source>
</evidence>
<protein>
    <submittedName>
        <fullName evidence="12">Aspartyl protease</fullName>
    </submittedName>
</protein>
<dbReference type="FunFam" id="2.40.70.10:FF:000024">
    <property type="entry name" value="Endothiapepsin"/>
    <property type="match status" value="1"/>
</dbReference>
<comment type="function">
    <text evidence="10">Secreted aspartic endopeptidase that allows assimilation of proteinaceous substrates. The scissile peptide bond is attacked by a nucleophilic water molecule activated by two aspartic residues in the active site. Shows a broad primary substrate specificity. Favors hydrophobic residues at the P1 and P1' positions.</text>
</comment>
<proteinExistence type="inferred from homology"/>
<keyword evidence="5" id="KW-0732">Signal</keyword>
<dbReference type="PRINTS" id="PR00792">
    <property type="entry name" value="PEPSIN"/>
</dbReference>
<comment type="similarity">
    <text evidence="2 11">Belongs to the peptidase A1 family.</text>
</comment>
<keyword evidence="4 11" id="KW-0645">Protease</keyword>
<evidence type="ECO:0000313" key="13">
    <source>
        <dbReference type="Proteomes" id="UP000472372"/>
    </source>
</evidence>
<dbReference type="InterPro" id="IPR001461">
    <property type="entry name" value="Aspartic_peptidase_A1"/>
</dbReference>
<dbReference type="Proteomes" id="UP000472372">
    <property type="component" value="Chromosome 8"/>
</dbReference>
<evidence type="ECO:0000256" key="6">
    <source>
        <dbReference type="ARBA" id="ARBA00022750"/>
    </source>
</evidence>
<evidence type="ECO:0000313" key="12">
    <source>
        <dbReference type="EMBL" id="CAE7200582.1"/>
    </source>
</evidence>
<evidence type="ECO:0000256" key="9">
    <source>
        <dbReference type="ARBA" id="ARBA00023180"/>
    </source>
</evidence>
<dbReference type="AlphaFoldDB" id="A0A6S6WA47"/>
<dbReference type="EMBL" id="HG992984">
    <property type="protein sequence ID" value="CAE7200582.1"/>
    <property type="molecule type" value="Genomic_DNA"/>
</dbReference>
<name>A0A6S6WA47_9PLEO</name>
<dbReference type="SUPFAM" id="SSF50630">
    <property type="entry name" value="Acid proteases"/>
    <property type="match status" value="1"/>
</dbReference>
<dbReference type="GO" id="GO:0005576">
    <property type="term" value="C:extracellular region"/>
    <property type="evidence" value="ECO:0007669"/>
    <property type="project" value="UniProtKB-SubCell"/>
</dbReference>